<dbReference type="GeneID" id="113696571"/>
<feature type="repeat" description="ANK" evidence="7">
    <location>
        <begin position="176"/>
        <end position="208"/>
    </location>
</feature>
<evidence type="ECO:0000259" key="9">
    <source>
        <dbReference type="Pfam" id="PF13962"/>
    </source>
</evidence>
<feature type="repeat" description="ANK" evidence="7">
    <location>
        <begin position="72"/>
        <end position="99"/>
    </location>
</feature>
<dbReference type="Gene3D" id="1.25.40.20">
    <property type="entry name" value="Ankyrin repeat-containing domain"/>
    <property type="match status" value="1"/>
</dbReference>
<reference evidence="10" key="1">
    <citation type="journal article" date="2025" name="Foods">
        <title>Unveiling the Microbial Signatures of Arabica Coffee Cherries: Insights into Ripeness Specific Diversity, Functional Traits, and Implications for Quality and Safety.</title>
        <authorList>
            <consortium name="RefSeq"/>
            <person name="Tenea G.N."/>
            <person name="Cifuentes V."/>
            <person name="Reyes P."/>
            <person name="Cevallos-Vallejos M."/>
        </authorList>
    </citation>
    <scope>NUCLEOTIDE SEQUENCE [LARGE SCALE GENOMIC DNA]</scope>
</reference>
<organism evidence="10 11">
    <name type="scientific">Coffea arabica</name>
    <name type="common">Arabian coffee</name>
    <dbReference type="NCBI Taxonomy" id="13443"/>
    <lineage>
        <taxon>Eukaryota</taxon>
        <taxon>Viridiplantae</taxon>
        <taxon>Streptophyta</taxon>
        <taxon>Embryophyta</taxon>
        <taxon>Tracheophyta</taxon>
        <taxon>Spermatophyta</taxon>
        <taxon>Magnoliopsida</taxon>
        <taxon>eudicotyledons</taxon>
        <taxon>Gunneridae</taxon>
        <taxon>Pentapetalae</taxon>
        <taxon>asterids</taxon>
        <taxon>lamiids</taxon>
        <taxon>Gentianales</taxon>
        <taxon>Rubiaceae</taxon>
        <taxon>Ixoroideae</taxon>
        <taxon>Gardenieae complex</taxon>
        <taxon>Bertiereae - Coffeeae clade</taxon>
        <taxon>Coffeeae</taxon>
        <taxon>Coffea</taxon>
    </lineage>
</organism>
<dbReference type="RefSeq" id="XP_027071770.1">
    <property type="nucleotide sequence ID" value="XM_027215969.2"/>
</dbReference>
<proteinExistence type="predicted"/>
<dbReference type="InterPro" id="IPR036770">
    <property type="entry name" value="Ankyrin_rpt-contain_sf"/>
</dbReference>
<dbReference type="InterPro" id="IPR026961">
    <property type="entry name" value="PGG_dom"/>
</dbReference>
<dbReference type="Proteomes" id="UP001652660">
    <property type="component" value="Chromosome 6e"/>
</dbReference>
<dbReference type="Pfam" id="PF12796">
    <property type="entry name" value="Ank_2"/>
    <property type="match status" value="2"/>
</dbReference>
<evidence type="ECO:0000256" key="4">
    <source>
        <dbReference type="ARBA" id="ARBA00022989"/>
    </source>
</evidence>
<dbReference type="PROSITE" id="PS50088">
    <property type="entry name" value="ANK_REPEAT"/>
    <property type="match status" value="4"/>
</dbReference>
<keyword evidence="4 8" id="KW-1133">Transmembrane helix</keyword>
<feature type="repeat" description="ANK" evidence="7">
    <location>
        <begin position="37"/>
        <end position="69"/>
    </location>
</feature>
<evidence type="ECO:0000256" key="3">
    <source>
        <dbReference type="ARBA" id="ARBA00022737"/>
    </source>
</evidence>
<dbReference type="AlphaFoldDB" id="A0A6P6T114"/>
<dbReference type="GO" id="GO:0005886">
    <property type="term" value="C:plasma membrane"/>
    <property type="evidence" value="ECO:0007669"/>
    <property type="project" value="TreeGrafter"/>
</dbReference>
<evidence type="ECO:0000256" key="8">
    <source>
        <dbReference type="SAM" id="Phobius"/>
    </source>
</evidence>
<keyword evidence="5 7" id="KW-0040">ANK repeat</keyword>
<name>A0A6P6T114_COFAR</name>
<dbReference type="PANTHER" id="PTHR24186">
    <property type="entry name" value="PROTEIN PHOSPHATASE 1 REGULATORY SUBUNIT"/>
    <property type="match status" value="1"/>
</dbReference>
<keyword evidence="10" id="KW-1185">Reference proteome</keyword>
<dbReference type="InterPro" id="IPR002110">
    <property type="entry name" value="Ankyrin_rpt"/>
</dbReference>
<keyword evidence="2 8" id="KW-0812">Transmembrane</keyword>
<dbReference type="SMART" id="SM00248">
    <property type="entry name" value="ANK"/>
    <property type="match status" value="5"/>
</dbReference>
<evidence type="ECO:0000313" key="11">
    <source>
        <dbReference type="RefSeq" id="XP_027071770.1"/>
    </source>
</evidence>
<keyword evidence="3" id="KW-0677">Repeat</keyword>
<feature type="transmembrane region" description="Helical" evidence="8">
    <location>
        <begin position="377"/>
        <end position="397"/>
    </location>
</feature>
<evidence type="ECO:0000256" key="5">
    <source>
        <dbReference type="ARBA" id="ARBA00023043"/>
    </source>
</evidence>
<accession>A0A6P6T114</accession>
<dbReference type="PROSITE" id="PS50297">
    <property type="entry name" value="ANK_REP_REGION"/>
    <property type="match status" value="4"/>
</dbReference>
<sequence>MEKKIYDAALHGNVNILHELLQEDKSILDRVSLNCTNNYTPLHIAAMRGHEEFVKVILAQSPELSTELDSRQKLSPLHLASARGHSKIVEALVNANPDMCLVLDRNGSNPLHLAAVKGRVKVLEMLVDSRPFAAREKTKRGESILHLCVKYNQLDALKKLVEIVDDEEFLNQKDGDGLSILHLAVISKQIQIIQYLITTAININEKNPKGRTAMDLIPQNPLEMNQQIEAVLRQVGALKAEEITESITNVSNTTRPNKFSPDDYSQPLRNDTVPAEEHSQMPINIVPAENAPSQVNPSTTTQGANQQSNFRWLEQKSKALMVVASLIATMAFQAGLSPPGAVWQDDSTQDSSGNPAPNPHKAGESVMAYHHLHYYKYFLRFNTTAFVSSLSIILMLISELPFKHEIFMWFLVGVMWLTATSIALTYGISIAYVTPEMDKEQLGHVIEIAVAAWCGVITLVLLGKTAYSLHQWWKNGRRIRWPMTKRNSLVRNHGNQLSIASTSFV</sequence>
<reference evidence="11" key="2">
    <citation type="submission" date="2025-08" db="UniProtKB">
        <authorList>
            <consortium name="RefSeq"/>
        </authorList>
    </citation>
    <scope>IDENTIFICATION</scope>
    <source>
        <tissue evidence="11">Leaves</tissue>
    </source>
</reference>
<dbReference type="OrthoDB" id="7729168at2759"/>
<keyword evidence="6 8" id="KW-0472">Membrane</keyword>
<evidence type="ECO:0000256" key="1">
    <source>
        <dbReference type="ARBA" id="ARBA00004141"/>
    </source>
</evidence>
<evidence type="ECO:0000256" key="7">
    <source>
        <dbReference type="PROSITE-ProRule" id="PRU00023"/>
    </source>
</evidence>
<comment type="subcellular location">
    <subcellularLocation>
        <location evidence="1">Membrane</location>
        <topology evidence="1">Multi-pass membrane protein</topology>
    </subcellularLocation>
</comment>
<evidence type="ECO:0000256" key="6">
    <source>
        <dbReference type="ARBA" id="ARBA00023136"/>
    </source>
</evidence>
<feature type="repeat" description="ANK" evidence="7">
    <location>
        <begin position="106"/>
        <end position="128"/>
    </location>
</feature>
<dbReference type="Pfam" id="PF00023">
    <property type="entry name" value="Ank"/>
    <property type="match status" value="1"/>
</dbReference>
<dbReference type="PANTHER" id="PTHR24186:SF37">
    <property type="entry name" value="PGG DOMAIN-CONTAINING PROTEIN"/>
    <property type="match status" value="1"/>
</dbReference>
<evidence type="ECO:0000256" key="2">
    <source>
        <dbReference type="ARBA" id="ARBA00022692"/>
    </source>
</evidence>
<feature type="transmembrane region" description="Helical" evidence="8">
    <location>
        <begin position="409"/>
        <end position="433"/>
    </location>
</feature>
<dbReference type="Pfam" id="PF13962">
    <property type="entry name" value="PGG"/>
    <property type="match status" value="1"/>
</dbReference>
<protein>
    <recommendedName>
        <fullName evidence="9">PGG domain-containing protein</fullName>
    </recommendedName>
</protein>
<feature type="transmembrane region" description="Helical" evidence="8">
    <location>
        <begin position="445"/>
        <end position="467"/>
    </location>
</feature>
<gene>
    <name evidence="11" type="primary">LOC113696571</name>
</gene>
<dbReference type="SUPFAM" id="SSF48403">
    <property type="entry name" value="Ankyrin repeat"/>
    <property type="match status" value="1"/>
</dbReference>
<evidence type="ECO:0000313" key="10">
    <source>
        <dbReference type="Proteomes" id="UP001652660"/>
    </source>
</evidence>
<feature type="domain" description="PGG" evidence="9">
    <location>
        <begin position="311"/>
        <end position="431"/>
    </location>
</feature>
<feature type="transmembrane region" description="Helical" evidence="8">
    <location>
        <begin position="319"/>
        <end position="336"/>
    </location>
</feature>